<evidence type="ECO:0000259" key="1">
    <source>
        <dbReference type="Pfam" id="PF03374"/>
    </source>
</evidence>
<dbReference type="Pfam" id="PF03374">
    <property type="entry name" value="ANT"/>
    <property type="match status" value="1"/>
</dbReference>
<sequence>MINEIKVGKNNLLVREVAKLASRYGVIIGEKRLWNILREWGLIFKNSTEPKQCGIDRGYFIVIEGFAQNGQYRFPFYTTRVTPKGQEYIINRMRLMDSEEFIIED</sequence>
<dbReference type="GO" id="GO:0003677">
    <property type="term" value="F:DNA binding"/>
    <property type="evidence" value="ECO:0007669"/>
    <property type="project" value="InterPro"/>
</dbReference>
<dbReference type="AlphaFoldDB" id="A0A0A6PTW5"/>
<name>A0A0A6PTW5_CLOBU</name>
<dbReference type="EMBL" id="LRDH01000121">
    <property type="protein sequence ID" value="PPV13442.1"/>
    <property type="molecule type" value="Genomic_DNA"/>
</dbReference>
<dbReference type="Proteomes" id="UP000238081">
    <property type="component" value="Unassembled WGS sequence"/>
</dbReference>
<gene>
    <name evidence="2" type="ORF">AWN73_16340</name>
</gene>
<feature type="domain" description="Antirepressor protein C-terminal" evidence="1">
    <location>
        <begin position="9"/>
        <end position="93"/>
    </location>
</feature>
<dbReference type="RefSeq" id="WP_027636805.1">
    <property type="nucleotide sequence ID" value="NZ_BTGE01000037.1"/>
</dbReference>
<dbReference type="InterPro" id="IPR005039">
    <property type="entry name" value="Ant_C"/>
</dbReference>
<organism evidence="2 3">
    <name type="scientific">Clostridium butyricum</name>
    <dbReference type="NCBI Taxonomy" id="1492"/>
    <lineage>
        <taxon>Bacteria</taxon>
        <taxon>Bacillati</taxon>
        <taxon>Bacillota</taxon>
        <taxon>Clostridia</taxon>
        <taxon>Eubacteriales</taxon>
        <taxon>Clostridiaceae</taxon>
        <taxon>Clostridium</taxon>
    </lineage>
</organism>
<reference evidence="2 3" key="1">
    <citation type="submission" date="2016-01" db="EMBL/GenBank/DDBJ databases">
        <title>Characterization of the Clostridium difficile lineages that are prevalent in Hong Kong and China.</title>
        <authorList>
            <person name="Kwok J.S.-L."/>
            <person name="Lam W.-Y."/>
            <person name="Ip M."/>
            <person name="Chan T.-F."/>
            <person name="Hawkey P.M."/>
            <person name="Tsui S.K.-W."/>
        </authorList>
    </citation>
    <scope>NUCLEOTIDE SEQUENCE [LARGE SCALE GENOMIC DNA]</scope>
    <source>
        <strain evidence="2 3">300064</strain>
    </source>
</reference>
<evidence type="ECO:0000313" key="2">
    <source>
        <dbReference type="EMBL" id="PPV13442.1"/>
    </source>
</evidence>
<dbReference type="KEGG" id="cbut:ATN24_16430"/>
<comment type="caution">
    <text evidence="2">The sequence shown here is derived from an EMBL/GenBank/DDBJ whole genome shotgun (WGS) entry which is preliminary data.</text>
</comment>
<accession>A0A0A6PTW5</accession>
<evidence type="ECO:0000313" key="3">
    <source>
        <dbReference type="Proteomes" id="UP000238081"/>
    </source>
</evidence>
<proteinExistence type="predicted"/>
<protein>
    <submittedName>
        <fullName evidence="2">Antirepressor</fullName>
    </submittedName>
</protein>
<dbReference type="OrthoDB" id="9812611at2"/>